<name>A0A8X7Y301_POPTO</name>
<gene>
    <name evidence="2" type="ORF">POTOM_054712</name>
</gene>
<dbReference type="AlphaFoldDB" id="A0A8X7Y301"/>
<dbReference type="PANTHER" id="PTHR31175:SF49">
    <property type="entry name" value="SAUR FAMILY PROTEIN"/>
    <property type="match status" value="1"/>
</dbReference>
<organism evidence="2 3">
    <name type="scientific">Populus tomentosa</name>
    <name type="common">Chinese white poplar</name>
    <dbReference type="NCBI Taxonomy" id="118781"/>
    <lineage>
        <taxon>Eukaryota</taxon>
        <taxon>Viridiplantae</taxon>
        <taxon>Streptophyta</taxon>
        <taxon>Embryophyta</taxon>
        <taxon>Tracheophyta</taxon>
        <taxon>Spermatophyta</taxon>
        <taxon>Magnoliopsida</taxon>
        <taxon>eudicotyledons</taxon>
        <taxon>Gunneridae</taxon>
        <taxon>Pentapetalae</taxon>
        <taxon>rosids</taxon>
        <taxon>fabids</taxon>
        <taxon>Malpighiales</taxon>
        <taxon>Salicaceae</taxon>
        <taxon>Saliceae</taxon>
        <taxon>Populus</taxon>
    </lineage>
</organism>
<dbReference type="EMBL" id="JAAWWB010000034">
    <property type="protein sequence ID" value="KAG6741452.1"/>
    <property type="molecule type" value="Genomic_DNA"/>
</dbReference>
<keyword evidence="3" id="KW-1185">Reference proteome</keyword>
<evidence type="ECO:0000313" key="2">
    <source>
        <dbReference type="EMBL" id="KAG6741452.1"/>
    </source>
</evidence>
<dbReference type="Pfam" id="PF02519">
    <property type="entry name" value="Auxin_inducible"/>
    <property type="match status" value="3"/>
</dbReference>
<sequence length="597" mass="67566">MISAKKLVKLAKKWQKLAVLRRKRITLPQMETSSCSESEMADKGHFVVYSVDHKRFLLPLSYLNNEIVRELLKLAEEEFGLPGDGPLTLPCDAELIEYAVALIKQRVTRDVEKALLVSIASSRCSLSSDVHHQIAQFSHRSSLLGSTKRILPSNKMISAKKLIKLAKKWQKLAALRRKRIALPQMETSSCSASEMADKGHFVVYSADQKRFLLPLNYLNNKIVRELLKLAEEEFGIPTNGPLTVPCDAELIEYVIALIKQGITRDLEKALLVSIAISSSSMFSDLHHHINEDFFSLDQNFSSLTTRAVVAHHQQLRRAILLCTLQIRNGFRFLKIISTMKLSEKEEFGLSSNGPLTLSCDAELMEYAIALIKQQNPKNTDQLHNFRTTGQRSKEITIPMLHLDELIARHKQTSPPLTQPPTSANHMVLLPIDRERVWLVIFLYFTREIFSRNKMISAKKLIKLARKRQKTAAIRRKKITLPQPDTSGCTTSTTAEKGHFVVYSSGQKRFLLPLNYLNNEIVQGLLKLAEEEFGLPSSGHLTLPCDAKLMEYAIALIEQRVTRDVEKALLMSMASSHCSTSKDLHHQETCNQLSIFSF</sequence>
<dbReference type="InterPro" id="IPR003676">
    <property type="entry name" value="SAUR_fam"/>
</dbReference>
<comment type="caution">
    <text evidence="2">The sequence shown here is derived from an EMBL/GenBank/DDBJ whole genome shotgun (WGS) entry which is preliminary data.</text>
</comment>
<evidence type="ECO:0000313" key="3">
    <source>
        <dbReference type="Proteomes" id="UP000886885"/>
    </source>
</evidence>
<proteinExistence type="inferred from homology"/>
<protein>
    <recommendedName>
        <fullName evidence="4">SAUR-like auxin-responsive protein family</fullName>
    </recommendedName>
</protein>
<dbReference type="GO" id="GO:0009733">
    <property type="term" value="P:response to auxin"/>
    <property type="evidence" value="ECO:0007669"/>
    <property type="project" value="InterPro"/>
</dbReference>
<evidence type="ECO:0008006" key="4">
    <source>
        <dbReference type="Google" id="ProtNLM"/>
    </source>
</evidence>
<comment type="similarity">
    <text evidence="1">Belongs to the ARG7 family.</text>
</comment>
<accession>A0A8X7Y301</accession>
<dbReference type="PANTHER" id="PTHR31175">
    <property type="entry name" value="AUXIN-RESPONSIVE FAMILY PROTEIN"/>
    <property type="match status" value="1"/>
</dbReference>
<dbReference type="Proteomes" id="UP000886885">
    <property type="component" value="Chromosome 17D"/>
</dbReference>
<evidence type="ECO:0000256" key="1">
    <source>
        <dbReference type="ARBA" id="ARBA00006974"/>
    </source>
</evidence>
<reference evidence="2" key="1">
    <citation type="journal article" date="2020" name="bioRxiv">
        <title>Hybrid origin of Populus tomentosa Carr. identified through genome sequencing and phylogenomic analysis.</title>
        <authorList>
            <person name="An X."/>
            <person name="Gao K."/>
            <person name="Chen Z."/>
            <person name="Li J."/>
            <person name="Yang X."/>
            <person name="Yang X."/>
            <person name="Zhou J."/>
            <person name="Guo T."/>
            <person name="Zhao T."/>
            <person name="Huang S."/>
            <person name="Miao D."/>
            <person name="Khan W.U."/>
            <person name="Rao P."/>
            <person name="Ye M."/>
            <person name="Lei B."/>
            <person name="Liao W."/>
            <person name="Wang J."/>
            <person name="Ji L."/>
            <person name="Li Y."/>
            <person name="Guo B."/>
            <person name="Mustafa N.S."/>
            <person name="Li S."/>
            <person name="Yun Q."/>
            <person name="Keller S.R."/>
            <person name="Mao J."/>
            <person name="Zhang R."/>
            <person name="Strauss S.H."/>
        </authorList>
    </citation>
    <scope>NUCLEOTIDE SEQUENCE</scope>
    <source>
        <strain evidence="2">GM15</strain>
        <tissue evidence="2">Leaf</tissue>
    </source>
</reference>